<dbReference type="PROSITE" id="PS51192">
    <property type="entry name" value="HELICASE_ATP_BIND_1"/>
    <property type="match status" value="1"/>
</dbReference>
<dbReference type="Proteomes" id="UP000636479">
    <property type="component" value="Unassembled WGS sequence"/>
</dbReference>
<feature type="compositionally biased region" description="Polar residues" evidence="9">
    <location>
        <begin position="647"/>
        <end position="664"/>
    </location>
</feature>
<feature type="domain" description="Helicase ATP-binding" evidence="10">
    <location>
        <begin position="1088"/>
        <end position="1263"/>
    </location>
</feature>
<dbReference type="GO" id="GO:0016887">
    <property type="term" value="F:ATP hydrolysis activity"/>
    <property type="evidence" value="ECO:0007669"/>
    <property type="project" value="TreeGrafter"/>
</dbReference>
<dbReference type="GO" id="GO:0005811">
    <property type="term" value="C:lipid droplet"/>
    <property type="evidence" value="ECO:0007669"/>
    <property type="project" value="InterPro"/>
</dbReference>
<protein>
    <submittedName>
        <fullName evidence="12">SNF2 family DNA-dependent ATPase</fullName>
    </submittedName>
</protein>
<dbReference type="PANTHER" id="PTHR45623:SF17">
    <property type="entry name" value="CHROMODOMAIN-HELICASE-DNA-BINDING PROTEIN 3-RELATED"/>
    <property type="match status" value="1"/>
</dbReference>
<dbReference type="EMBL" id="JACAZF010000004">
    <property type="protein sequence ID" value="KAF7306761.1"/>
    <property type="molecule type" value="Genomic_DNA"/>
</dbReference>
<dbReference type="InterPro" id="IPR019363">
    <property type="entry name" value="LDAH"/>
</dbReference>
<evidence type="ECO:0000256" key="2">
    <source>
        <dbReference type="ARBA" id="ARBA00022723"/>
    </source>
</evidence>
<dbReference type="GO" id="GO:0016298">
    <property type="term" value="F:lipase activity"/>
    <property type="evidence" value="ECO:0007669"/>
    <property type="project" value="InterPro"/>
</dbReference>
<dbReference type="GO" id="GO:0008270">
    <property type="term" value="F:zinc ion binding"/>
    <property type="evidence" value="ECO:0007669"/>
    <property type="project" value="UniProtKB-KW"/>
</dbReference>
<feature type="compositionally biased region" description="Basic residues" evidence="9">
    <location>
        <begin position="578"/>
        <end position="589"/>
    </location>
</feature>
<dbReference type="InterPro" id="IPR014001">
    <property type="entry name" value="Helicase_ATP-bd"/>
</dbReference>
<feature type="compositionally biased region" description="Basic and acidic residues" evidence="9">
    <location>
        <begin position="1695"/>
        <end position="1712"/>
    </location>
</feature>
<dbReference type="RefSeq" id="XP_037221780.1">
    <property type="nucleotide sequence ID" value="XM_037361488.1"/>
</dbReference>
<dbReference type="GO" id="GO:0003677">
    <property type="term" value="F:DNA binding"/>
    <property type="evidence" value="ECO:0007669"/>
    <property type="project" value="TreeGrafter"/>
</dbReference>
<feature type="compositionally biased region" description="Polar residues" evidence="9">
    <location>
        <begin position="867"/>
        <end position="888"/>
    </location>
</feature>
<keyword evidence="5" id="KW-0378">Hydrolase</keyword>
<feature type="region of interest" description="Disordered" evidence="9">
    <location>
        <begin position="865"/>
        <end position="908"/>
    </location>
</feature>
<evidence type="ECO:0000256" key="7">
    <source>
        <dbReference type="ARBA" id="ARBA00022840"/>
    </source>
</evidence>
<dbReference type="GO" id="GO:0042393">
    <property type="term" value="F:histone binding"/>
    <property type="evidence" value="ECO:0007669"/>
    <property type="project" value="TreeGrafter"/>
</dbReference>
<dbReference type="CDD" id="cd18793">
    <property type="entry name" value="SF2_C_SNF"/>
    <property type="match status" value="1"/>
</dbReference>
<evidence type="ECO:0000256" key="6">
    <source>
        <dbReference type="ARBA" id="ARBA00022833"/>
    </source>
</evidence>
<keyword evidence="3" id="KW-0547">Nucleotide-binding</keyword>
<dbReference type="GO" id="GO:0000785">
    <property type="term" value="C:chromatin"/>
    <property type="evidence" value="ECO:0007669"/>
    <property type="project" value="TreeGrafter"/>
</dbReference>
<feature type="compositionally biased region" description="Basic and acidic residues" evidence="9">
    <location>
        <begin position="665"/>
        <end position="674"/>
    </location>
</feature>
<dbReference type="Gene3D" id="3.40.50.1820">
    <property type="entry name" value="alpha/beta hydrolase"/>
    <property type="match status" value="1"/>
</dbReference>
<comment type="caution">
    <text evidence="12">The sequence shown here is derived from an EMBL/GenBank/DDBJ whole genome shotgun (WGS) entry which is preliminary data.</text>
</comment>
<dbReference type="GeneID" id="59344004"/>
<dbReference type="SMART" id="SM00490">
    <property type="entry name" value="HELICc"/>
    <property type="match status" value="1"/>
</dbReference>
<keyword evidence="7" id="KW-0067">ATP-binding</keyword>
<evidence type="ECO:0000256" key="8">
    <source>
        <dbReference type="ARBA" id="ARBA00023242"/>
    </source>
</evidence>
<dbReference type="InterPro" id="IPR001650">
    <property type="entry name" value="Helicase_C-like"/>
</dbReference>
<dbReference type="Pfam" id="PF15446">
    <property type="entry name" value="zf-PHD-like"/>
    <property type="match status" value="1"/>
</dbReference>
<feature type="region of interest" description="Disordered" evidence="9">
    <location>
        <begin position="1828"/>
        <end position="1885"/>
    </location>
</feature>
<feature type="compositionally biased region" description="Polar residues" evidence="9">
    <location>
        <begin position="1853"/>
        <end position="1864"/>
    </location>
</feature>
<accession>A0A8H6SY22</accession>
<evidence type="ECO:0000259" key="10">
    <source>
        <dbReference type="PROSITE" id="PS51192"/>
    </source>
</evidence>
<comment type="subcellular location">
    <subcellularLocation>
        <location evidence="1">Nucleus</location>
    </subcellularLocation>
</comment>
<feature type="region of interest" description="Disordered" evidence="9">
    <location>
        <begin position="1638"/>
        <end position="1712"/>
    </location>
</feature>
<dbReference type="Pfam" id="PF10230">
    <property type="entry name" value="LIDHydrolase"/>
    <property type="match status" value="1"/>
</dbReference>
<dbReference type="InterPro" id="IPR027417">
    <property type="entry name" value="P-loop_NTPase"/>
</dbReference>
<dbReference type="Pfam" id="PF00271">
    <property type="entry name" value="Helicase_C"/>
    <property type="match status" value="1"/>
</dbReference>
<evidence type="ECO:0000256" key="3">
    <source>
        <dbReference type="ARBA" id="ARBA00022741"/>
    </source>
</evidence>
<gene>
    <name evidence="12" type="ORF">MIND_00467800</name>
</gene>
<name>A0A8H6SY22_9AGAR</name>
<evidence type="ECO:0000313" key="12">
    <source>
        <dbReference type="EMBL" id="KAF7306761.1"/>
    </source>
</evidence>
<keyword evidence="2" id="KW-0479">Metal-binding</keyword>
<feature type="compositionally biased region" description="Basic and acidic residues" evidence="9">
    <location>
        <begin position="890"/>
        <end position="908"/>
    </location>
</feature>
<dbReference type="InterPro" id="IPR041684">
    <property type="entry name" value="Znf-PHD-like"/>
</dbReference>
<evidence type="ECO:0000313" key="13">
    <source>
        <dbReference type="Proteomes" id="UP000636479"/>
    </source>
</evidence>
<dbReference type="SMART" id="SM00249">
    <property type="entry name" value="PHD"/>
    <property type="match status" value="1"/>
</dbReference>
<evidence type="ECO:0000256" key="4">
    <source>
        <dbReference type="ARBA" id="ARBA00022771"/>
    </source>
</evidence>
<dbReference type="GO" id="GO:0003682">
    <property type="term" value="F:chromatin binding"/>
    <property type="evidence" value="ECO:0007669"/>
    <property type="project" value="TreeGrafter"/>
</dbReference>
<feature type="domain" description="Helicase C-terminal" evidence="11">
    <location>
        <begin position="1394"/>
        <end position="1546"/>
    </location>
</feature>
<dbReference type="InterPro" id="IPR049730">
    <property type="entry name" value="SNF2/RAD54-like_C"/>
</dbReference>
<feature type="compositionally biased region" description="Polar residues" evidence="9">
    <location>
        <begin position="1830"/>
        <end position="1839"/>
    </location>
</feature>
<dbReference type="SUPFAM" id="SSF54160">
    <property type="entry name" value="Chromo domain-like"/>
    <property type="match status" value="1"/>
</dbReference>
<evidence type="ECO:0000256" key="1">
    <source>
        <dbReference type="ARBA" id="ARBA00004123"/>
    </source>
</evidence>
<keyword evidence="8" id="KW-0539">Nucleus</keyword>
<dbReference type="SMART" id="SM00487">
    <property type="entry name" value="DEXDc"/>
    <property type="match status" value="1"/>
</dbReference>
<reference evidence="12" key="1">
    <citation type="submission" date="2020-05" db="EMBL/GenBank/DDBJ databases">
        <title>Mycena genomes resolve the evolution of fungal bioluminescence.</title>
        <authorList>
            <person name="Tsai I.J."/>
        </authorList>
    </citation>
    <scope>NUCLEOTIDE SEQUENCE</scope>
    <source>
        <strain evidence="12">171206Taipei</strain>
    </source>
</reference>
<dbReference type="Gene3D" id="3.40.50.300">
    <property type="entry name" value="P-loop containing nucleotide triphosphate hydrolases"/>
    <property type="match status" value="1"/>
</dbReference>
<dbReference type="InterPro" id="IPR016197">
    <property type="entry name" value="Chromo-like_dom_sf"/>
</dbReference>
<dbReference type="InterPro" id="IPR056616">
    <property type="entry name" value="Chromo_MIT1"/>
</dbReference>
<dbReference type="GO" id="GO:0019915">
    <property type="term" value="P:lipid storage"/>
    <property type="evidence" value="ECO:0007669"/>
    <property type="project" value="InterPro"/>
</dbReference>
<keyword evidence="13" id="KW-1185">Reference proteome</keyword>
<feature type="region of interest" description="Disordered" evidence="9">
    <location>
        <begin position="392"/>
        <end position="531"/>
    </location>
</feature>
<dbReference type="PROSITE" id="PS51194">
    <property type="entry name" value="HELICASE_CTER"/>
    <property type="match status" value="1"/>
</dbReference>
<dbReference type="SUPFAM" id="SSF52540">
    <property type="entry name" value="P-loop containing nucleoside triphosphate hydrolases"/>
    <property type="match status" value="2"/>
</dbReference>
<evidence type="ECO:0000256" key="9">
    <source>
        <dbReference type="SAM" id="MobiDB-lite"/>
    </source>
</evidence>
<dbReference type="GO" id="GO:0005524">
    <property type="term" value="F:ATP binding"/>
    <property type="evidence" value="ECO:0007669"/>
    <property type="project" value="UniProtKB-KW"/>
</dbReference>
<evidence type="ECO:0000259" key="11">
    <source>
        <dbReference type="PROSITE" id="PS51194"/>
    </source>
</evidence>
<feature type="region of interest" description="Disordered" evidence="9">
    <location>
        <begin position="575"/>
        <end position="600"/>
    </location>
</feature>
<dbReference type="Gene3D" id="3.40.50.10810">
    <property type="entry name" value="Tandem AAA-ATPase domain"/>
    <property type="match status" value="1"/>
</dbReference>
<dbReference type="InterPro" id="IPR000330">
    <property type="entry name" value="SNF2_N"/>
</dbReference>
<dbReference type="GO" id="GO:0140658">
    <property type="term" value="F:ATP-dependent chromatin remodeler activity"/>
    <property type="evidence" value="ECO:0007669"/>
    <property type="project" value="TreeGrafter"/>
</dbReference>
<feature type="compositionally biased region" description="Acidic residues" evidence="9">
    <location>
        <begin position="412"/>
        <end position="436"/>
    </location>
</feature>
<keyword evidence="4" id="KW-0863">Zinc-finger</keyword>
<evidence type="ECO:0000256" key="5">
    <source>
        <dbReference type="ARBA" id="ARBA00022801"/>
    </source>
</evidence>
<feature type="compositionally biased region" description="Basic and acidic residues" evidence="9">
    <location>
        <begin position="1639"/>
        <end position="1654"/>
    </location>
</feature>
<proteinExistence type="predicted"/>
<sequence>MPSRRDNAIWSLELNLDASLMLNLEPLHPTPNSVFHHPELGPVHIQYYPPISHNEPDTVCLFIPGNPGQLHYYESFFFHLQQRAPRVAIFAHAHISHTPGYHGKEHSLAAQVQSAIEAFDALQEDLSSAKIILMGHSVGAWIALQVLKARPQNVSQVQLLFPTITHIARTPNGRRLSWAFRSPIPRLVSWLSYLTRPLPISLLFRHWPKTQISVLRSLLNSPPAIYACLSMAHDEMHTIRELDEALLVEHRERIFLLFGALDDWVAENKQTVLKKTPTASAVHHVMDFVKAPTLSPTTKGTYLEPQSAPVLREAVPADEVIGEYTEDDTKWYYARYQGGIAHKYSSVKFEEDYPMLVAEYLRKKAAGELAEFSPSAHYVHPKSRVRLKVKLRTPSISSRGSAPPTSTHSTSEPDELTDSEDELEDESDGYDEDESVEPVRRSARNASSKAQSRLPFSPKKTRSRRPLVLDSDSDDDQSVAPRRSSRQKRTKISVDRSVSYDPSVDRDGSDYDSAPKTKRTKKSRKLDSRLSHGQVKGIEDLDCDYDADADSAGLRVHRSTCEKCDKLPTHLLLEAERKRSKNKKGRRRKSTEDEFEESGDELEKITKKGGWVRCSKCPVAVHWACLSVADRDEILKAVRDVDRAAWRSTQPESELQDENGNPKANKNEPSKRAGLDPEQFTEFICGACLKGGICMGCKETALEPELRSSGEASSSGDVEMKTALKYNWPTALFFRCLTCKRMAHYEHLPIPSEYDNDASIADIAAHYTSSWQCADCASFTFQLDKILAWRPYPETATEPRLRPDEVPHYKSPLPREYLVKWQDRSYRRTQWVPHMWLASTNPGKLKHFLAMGPKVELLEQPIRDGEQSTAENTQFQVVVDSRQSSTKPGSADKESASRDPLPDAEKRIPPAWKTVDRVLDIILWRPSKARKAKGKGKARIESEDEEDDLDEELEAERTAVFDGAEPSSAYSESLADWESRTKQRFSMQHIGEVAWAFIKWDDLTYDEASWDSPPLPDDPVHSAFATALQRFVVSRDVWIADGKTTRKPGRAKEGYSAHRLKRAEELNIGQDPKFKLMDFQVDGFNWLCDNWWNNQQCILADEMGLGKTVQIATFIGKIIQDFGASPALVVVPNSTITNWVREFERWAPNLRVVPFYGEAKSRAIIREFELVHKEKRKSGMLGIKYHVLVTTYDTIIGREFSVFKIPRWEVLVVDEGQRLKSDSSLLFRKLNELTTLHRVIMTGTPLNNNIRELFNLMNFLDPKEWNDLEGLARTHEELNEDLIKDLHTRLRPYFLRRIKSQVLKLPPKNEVIVPVSMAPLQKEIFRSILTHNADLLNGLTTKRSAAKGKLNNVLMHMRKNLQHPYLYDDSIEPRNLPPAETHEKLIDASTKLRFLKVLLPKLKARGHRVLLFSQFVIALDIIEDFLTGEGLRFLRLDGNTKGTERQKGMDEFNREGSDVFIYLLTTRAGGVGINLFTADTVIVFDPDFNPHQDLQAIARAYRYGQKNTCLVFKLMVKDSPEERIIQVGKKKLVLDHLIVQKMDDDEDGGDNVESILTYGAQALFAADSDARDIVYSDQDIDKLIEKTEHEAEPEKSTGEEGAFSFSFAKVWAADKDTLEEVVEEDMTADSWAQTLEKINTNREKNQAQEMDRYGRGKQRAGRKQNYTMDESPVKSRSRAPSNASVGDDDSAYASDGRHSSDSDDSSQDLHGDDGAEMLAEALNRAAEQPRKRNRSELIGPLSTIDNVAVTGEPPCSLCGLRHANQLGACLMTEKSEHLAEFREMLILHPDDEPLDKRLAAIAAIDEILYKRGHVHLVHGQPLEIVGDGTTGTANNVSSSKKAKIRVEEPVVLTQPNAAASSSKRPLSPGPASDGPNKKARQSPKSDTCLICKISPHAPQDCPTIAEGPKRVSSEIKRLEQLPGTTKTVDTLRRILAKQKKEEIANKEVIDLSQL</sequence>
<feature type="compositionally biased region" description="Polar residues" evidence="9">
    <location>
        <begin position="394"/>
        <end position="408"/>
    </location>
</feature>
<dbReference type="InterPro" id="IPR038718">
    <property type="entry name" value="SNF2-like_sf"/>
</dbReference>
<organism evidence="12 13">
    <name type="scientific">Mycena indigotica</name>
    <dbReference type="NCBI Taxonomy" id="2126181"/>
    <lineage>
        <taxon>Eukaryota</taxon>
        <taxon>Fungi</taxon>
        <taxon>Dikarya</taxon>
        <taxon>Basidiomycota</taxon>
        <taxon>Agaricomycotina</taxon>
        <taxon>Agaricomycetes</taxon>
        <taxon>Agaricomycetidae</taxon>
        <taxon>Agaricales</taxon>
        <taxon>Marasmiineae</taxon>
        <taxon>Mycenaceae</taxon>
        <taxon>Mycena</taxon>
    </lineage>
</organism>
<dbReference type="InterPro" id="IPR001965">
    <property type="entry name" value="Znf_PHD"/>
</dbReference>
<dbReference type="PANTHER" id="PTHR45623">
    <property type="entry name" value="CHROMODOMAIN-HELICASE-DNA-BINDING PROTEIN 3-RELATED-RELATED"/>
    <property type="match status" value="1"/>
</dbReference>
<dbReference type="SUPFAM" id="SSF53474">
    <property type="entry name" value="alpha/beta-Hydrolases"/>
    <property type="match status" value="1"/>
</dbReference>
<feature type="compositionally biased region" description="Basic and acidic residues" evidence="9">
    <location>
        <begin position="503"/>
        <end position="515"/>
    </location>
</feature>
<dbReference type="GO" id="GO:0005634">
    <property type="term" value="C:nucleus"/>
    <property type="evidence" value="ECO:0007669"/>
    <property type="project" value="UniProtKB-SubCell"/>
</dbReference>
<dbReference type="OrthoDB" id="5857104at2759"/>
<keyword evidence="6" id="KW-0862">Zinc</keyword>
<dbReference type="Pfam" id="PF00176">
    <property type="entry name" value="SNF2-rel_dom"/>
    <property type="match status" value="1"/>
</dbReference>
<feature type="region of interest" description="Disordered" evidence="9">
    <location>
        <begin position="647"/>
        <end position="674"/>
    </location>
</feature>
<dbReference type="Pfam" id="PF23615">
    <property type="entry name" value="Chromo_MIT1"/>
    <property type="match status" value="1"/>
</dbReference>
<dbReference type="InterPro" id="IPR029058">
    <property type="entry name" value="AB_hydrolase_fold"/>
</dbReference>